<dbReference type="Proteomes" id="UP000434052">
    <property type="component" value="Unassembled WGS sequence"/>
</dbReference>
<proteinExistence type="predicted"/>
<organism evidence="1 2">
    <name type="scientific">Oceanidesulfovibrio marinus</name>
    <dbReference type="NCBI Taxonomy" id="370038"/>
    <lineage>
        <taxon>Bacteria</taxon>
        <taxon>Pseudomonadati</taxon>
        <taxon>Thermodesulfobacteriota</taxon>
        <taxon>Desulfovibrionia</taxon>
        <taxon>Desulfovibrionales</taxon>
        <taxon>Desulfovibrionaceae</taxon>
        <taxon>Oceanidesulfovibrio</taxon>
    </lineage>
</organism>
<dbReference type="Pfam" id="PF13876">
    <property type="entry name" value="Phage_gp49_66"/>
    <property type="match status" value="1"/>
</dbReference>
<evidence type="ECO:0000313" key="2">
    <source>
        <dbReference type="Proteomes" id="UP000434052"/>
    </source>
</evidence>
<accession>A0A6P1ZKM1</accession>
<protein>
    <submittedName>
        <fullName evidence="1">Uncharacterized protein</fullName>
    </submittedName>
</protein>
<dbReference type="RefSeq" id="WP_144233979.1">
    <property type="nucleotide sequence ID" value="NZ_QMIF01000002.1"/>
</dbReference>
<dbReference type="EMBL" id="QMIF01000002">
    <property type="protein sequence ID" value="TVM35649.1"/>
    <property type="molecule type" value="Genomic_DNA"/>
</dbReference>
<dbReference type="OrthoDB" id="9806476at2"/>
<dbReference type="InterPro" id="IPR025915">
    <property type="entry name" value="Phage_gp49_66"/>
</dbReference>
<gene>
    <name evidence="1" type="ORF">DQK91_02995</name>
</gene>
<comment type="caution">
    <text evidence="1">The sequence shown here is derived from an EMBL/GenBank/DDBJ whole genome shotgun (WGS) entry which is preliminary data.</text>
</comment>
<reference evidence="1 2" key="1">
    <citation type="submission" date="2018-06" db="EMBL/GenBank/DDBJ databases">
        <title>Complete genome of Desulfovibrio marinus P48SEP.</title>
        <authorList>
            <person name="Crispim J.S."/>
            <person name="Vidigal P.M.P."/>
            <person name="Silva L.C.F."/>
            <person name="Araujo L.C."/>
            <person name="Laguardia C.N."/>
            <person name="Dias R.S."/>
            <person name="Sousa M.P."/>
            <person name="Paula S.O."/>
            <person name="Silva C."/>
        </authorList>
    </citation>
    <scope>NUCLEOTIDE SEQUENCE [LARGE SCALE GENOMIC DNA]</scope>
    <source>
        <strain evidence="1 2">P48SEP</strain>
    </source>
</reference>
<sequence>MTKEYIGVKKVTAWPEEKDGKPGYAVKYADGYTSWSPKDVFERAYLPLADPAGNSISTEDVENFFSLMDAQNLELHGTTKTTLVKSVDRVGFVRIEASSCVDPANYDPELGGLIASRRIKDAIWSQLGFVLQWAKNGLSD</sequence>
<dbReference type="AlphaFoldDB" id="A0A6P1ZKM1"/>
<evidence type="ECO:0000313" key="1">
    <source>
        <dbReference type="EMBL" id="TVM35649.1"/>
    </source>
</evidence>
<name>A0A6P1ZKM1_9BACT</name>